<sequence length="418" mass="44651">MDVQSRLDDIVAAVRSARSMPMSASCVVNRAELLALLEEVREALPGSLAQARELLGGREQMVAEAQDEARRIIEAAHSERGSMVSGTEVARRSQLEAERILAEARREAEAIRAEADDYVDSKLANFEVVLSKTVDSVGRGKDKLLGRAPGADGPADGDGSDGPDGLAAPERPADPAELRDRADAYVEAQFQAIEAVLTKTLDAVGRGRKKLTGHRPMDDLAAHLAAQDEAGGEGHHQVHVSDADYLAGLAEPRPTAAPQGHAPQAPGVVPGAVPPEHGAVPPPAVAPPEPAADPYAPAAAYDQQGYPVAYAQQADAYGQGGYGYPPQQEPFPPDPYARQDGYAQQDPYAAQRDAYAHGYPQQPYPDAYAQDGTYAGQSGYPQQPQAQQQQQAPALDETSFFDTSMIDMEQLRRYEEGR</sequence>
<keyword evidence="3" id="KW-0131">Cell cycle</keyword>
<evidence type="ECO:0000313" key="3">
    <source>
        <dbReference type="EMBL" id="MBD3934643.1"/>
    </source>
</evidence>
<feature type="region of interest" description="Disordered" evidence="2">
    <location>
        <begin position="317"/>
        <end position="403"/>
    </location>
</feature>
<dbReference type="AlphaFoldDB" id="A0A927F3N1"/>
<protein>
    <submittedName>
        <fullName evidence="3">Cell division initiation protein</fullName>
    </submittedName>
</protein>
<evidence type="ECO:0000313" key="4">
    <source>
        <dbReference type="Proteomes" id="UP000632289"/>
    </source>
</evidence>
<dbReference type="PANTHER" id="PTHR38010">
    <property type="entry name" value="SLR0848 PROTEIN"/>
    <property type="match status" value="1"/>
</dbReference>
<organism evidence="3 4">
    <name type="scientific">Streptomyces chumphonensis</name>
    <dbReference type="NCBI Taxonomy" id="1214925"/>
    <lineage>
        <taxon>Bacteria</taxon>
        <taxon>Bacillati</taxon>
        <taxon>Actinomycetota</taxon>
        <taxon>Actinomycetes</taxon>
        <taxon>Kitasatosporales</taxon>
        <taxon>Streptomycetaceae</taxon>
        <taxon>Streptomyces</taxon>
    </lineage>
</organism>
<keyword evidence="4" id="KW-1185">Reference proteome</keyword>
<gene>
    <name evidence="3" type="ORF">IF129_24155</name>
</gene>
<accession>A0A927F3N1</accession>
<feature type="region of interest" description="Disordered" evidence="2">
    <location>
        <begin position="140"/>
        <end position="176"/>
    </location>
</feature>
<feature type="coiled-coil region" evidence="1">
    <location>
        <begin position="94"/>
        <end position="121"/>
    </location>
</feature>
<feature type="compositionally biased region" description="Low complexity" evidence="2">
    <location>
        <begin position="381"/>
        <end position="394"/>
    </location>
</feature>
<dbReference type="RefSeq" id="WP_191211936.1">
    <property type="nucleotide sequence ID" value="NZ_BAABKL010000001.1"/>
</dbReference>
<feature type="compositionally biased region" description="Low complexity" evidence="2">
    <location>
        <begin position="254"/>
        <end position="279"/>
    </location>
</feature>
<feature type="compositionally biased region" description="Pro residues" evidence="2">
    <location>
        <begin position="280"/>
        <end position="291"/>
    </location>
</feature>
<proteinExistence type="predicted"/>
<evidence type="ECO:0000256" key="1">
    <source>
        <dbReference type="SAM" id="Coils"/>
    </source>
</evidence>
<dbReference type="EMBL" id="JACXYU010000018">
    <property type="protein sequence ID" value="MBD3934643.1"/>
    <property type="molecule type" value="Genomic_DNA"/>
</dbReference>
<evidence type="ECO:0000256" key="2">
    <source>
        <dbReference type="SAM" id="MobiDB-lite"/>
    </source>
</evidence>
<dbReference type="CDD" id="cd06503">
    <property type="entry name" value="ATP-synt_Fo_b"/>
    <property type="match status" value="1"/>
</dbReference>
<dbReference type="GO" id="GO:0051301">
    <property type="term" value="P:cell division"/>
    <property type="evidence" value="ECO:0007669"/>
    <property type="project" value="UniProtKB-KW"/>
</dbReference>
<dbReference type="PANTHER" id="PTHR38010:SF1">
    <property type="entry name" value="SLR0848 PROTEIN"/>
    <property type="match status" value="1"/>
</dbReference>
<dbReference type="Proteomes" id="UP000632289">
    <property type="component" value="Unassembled WGS sequence"/>
</dbReference>
<comment type="caution">
    <text evidence="3">The sequence shown here is derived from an EMBL/GenBank/DDBJ whole genome shotgun (WGS) entry which is preliminary data.</text>
</comment>
<name>A0A927F3N1_9ACTN</name>
<feature type="region of interest" description="Disordered" evidence="2">
    <location>
        <begin position="252"/>
        <end position="296"/>
    </location>
</feature>
<keyword evidence="3" id="KW-0132">Cell division</keyword>
<reference evidence="3" key="1">
    <citation type="submission" date="2020-09" db="EMBL/GenBank/DDBJ databases">
        <title>Secondary metabolite and genome analysis of marine Streptomyces chumphonensis KK1-2T.</title>
        <authorList>
            <person name="Phongsopitanun W."/>
            <person name="Kanchanasin P."/>
            <person name="Pittayakhajonwut P."/>
            <person name="Suwanborirux K."/>
            <person name="Tanasupawat S."/>
        </authorList>
    </citation>
    <scope>NUCLEOTIDE SEQUENCE</scope>
    <source>
        <strain evidence="3">KK1-2</strain>
    </source>
</reference>
<keyword evidence="1" id="KW-0175">Coiled coil</keyword>